<dbReference type="RefSeq" id="WP_200796941.1">
    <property type="nucleotide sequence ID" value="NZ_AP024898.1"/>
</dbReference>
<reference evidence="2" key="1">
    <citation type="submission" date="2016-12" db="EMBL/GenBank/DDBJ databases">
        <authorList>
            <person name="Rodrigo-Torres L."/>
            <person name="Arahal R.D."/>
            <person name="Lucena T."/>
        </authorList>
    </citation>
    <scope>NUCLEOTIDE SEQUENCE [LARGE SCALE GENOMIC DNA]</scope>
</reference>
<protein>
    <submittedName>
        <fullName evidence="1">Uncharacterized protein</fullName>
    </submittedName>
</protein>
<proteinExistence type="predicted"/>
<keyword evidence="2" id="KW-1185">Reference proteome</keyword>
<evidence type="ECO:0000313" key="1">
    <source>
        <dbReference type="EMBL" id="SHO57304.1"/>
    </source>
</evidence>
<dbReference type="EMBL" id="FRFG01000037">
    <property type="protein sequence ID" value="SHO57304.1"/>
    <property type="molecule type" value="Genomic_DNA"/>
</dbReference>
<dbReference type="STRING" id="1117707.VQ7734_03073"/>
<accession>A0A1M7YXJ1</accession>
<sequence>MKKVFEISVKVDQPILVGQDETAGRRQLIPILSGQLSGEHINGTVLPGGIDSQIIRPDGVCELSARYAIRLDDGEGLYIENNGIRTVPEAYIEQVKSGAFIDPELYYFRTTPTFEVYSDKYRWLTRHVFSCQAKRYPDRVVLEFFQL</sequence>
<dbReference type="PANTHER" id="PTHR37315:SF1">
    <property type="entry name" value="UPF0311 PROTEIN BLR7842"/>
    <property type="match status" value="1"/>
</dbReference>
<dbReference type="Proteomes" id="UP000184600">
    <property type="component" value="Unassembled WGS sequence"/>
</dbReference>
<gene>
    <name evidence="1" type="ORF">VQ7734_03073</name>
</gene>
<dbReference type="PANTHER" id="PTHR37315">
    <property type="entry name" value="UPF0311 PROTEIN BLR7842"/>
    <property type="match status" value="1"/>
</dbReference>
<dbReference type="AlphaFoldDB" id="A0A1M7YXJ1"/>
<evidence type="ECO:0000313" key="2">
    <source>
        <dbReference type="Proteomes" id="UP000184600"/>
    </source>
</evidence>
<dbReference type="InterPro" id="IPR020915">
    <property type="entry name" value="UPF0311"/>
</dbReference>
<organism evidence="1 2">
    <name type="scientific">Vibrio quintilis</name>
    <dbReference type="NCBI Taxonomy" id="1117707"/>
    <lineage>
        <taxon>Bacteria</taxon>
        <taxon>Pseudomonadati</taxon>
        <taxon>Pseudomonadota</taxon>
        <taxon>Gammaproteobacteria</taxon>
        <taxon>Vibrionales</taxon>
        <taxon>Vibrionaceae</taxon>
        <taxon>Vibrio</taxon>
    </lineage>
</organism>
<name>A0A1M7YXJ1_9VIBR</name>
<dbReference type="Gene3D" id="2.40.160.20">
    <property type="match status" value="1"/>
</dbReference>
<dbReference type="Pfam" id="PF11578">
    <property type="entry name" value="DUF3237"/>
    <property type="match status" value="1"/>
</dbReference>